<feature type="transmembrane region" description="Helical" evidence="7">
    <location>
        <begin position="280"/>
        <end position="301"/>
    </location>
</feature>
<evidence type="ECO:0000256" key="4">
    <source>
        <dbReference type="ARBA" id="ARBA00022989"/>
    </source>
</evidence>
<feature type="domain" description="Major facilitator superfamily (MFS) profile" evidence="8">
    <location>
        <begin position="10"/>
        <end position="494"/>
    </location>
</feature>
<feature type="transmembrane region" description="Helical" evidence="7">
    <location>
        <begin position="370"/>
        <end position="393"/>
    </location>
</feature>
<feature type="transmembrane region" description="Helical" evidence="7">
    <location>
        <begin position="46"/>
        <end position="68"/>
    </location>
</feature>
<keyword evidence="10" id="KW-1185">Reference proteome</keyword>
<evidence type="ECO:0000256" key="5">
    <source>
        <dbReference type="ARBA" id="ARBA00023136"/>
    </source>
</evidence>
<organism evidence="9 10">
    <name type="scientific">Periconia digitata</name>
    <dbReference type="NCBI Taxonomy" id="1303443"/>
    <lineage>
        <taxon>Eukaryota</taxon>
        <taxon>Fungi</taxon>
        <taxon>Dikarya</taxon>
        <taxon>Ascomycota</taxon>
        <taxon>Pezizomycotina</taxon>
        <taxon>Dothideomycetes</taxon>
        <taxon>Pleosporomycetidae</taxon>
        <taxon>Pleosporales</taxon>
        <taxon>Massarineae</taxon>
        <taxon>Periconiaceae</taxon>
        <taxon>Periconia</taxon>
    </lineage>
</organism>
<evidence type="ECO:0000256" key="7">
    <source>
        <dbReference type="SAM" id="Phobius"/>
    </source>
</evidence>
<comment type="caution">
    <text evidence="9">The sequence shown here is derived from an EMBL/GenBank/DDBJ whole genome shotgun (WGS) entry which is preliminary data.</text>
</comment>
<feature type="region of interest" description="Disordered" evidence="6">
    <location>
        <begin position="622"/>
        <end position="641"/>
    </location>
</feature>
<dbReference type="PROSITE" id="PS50850">
    <property type="entry name" value="MFS"/>
    <property type="match status" value="1"/>
</dbReference>
<comment type="subcellular location">
    <subcellularLocation>
        <location evidence="1">Membrane</location>
        <topology evidence="1">Multi-pass membrane protein</topology>
    </subcellularLocation>
</comment>
<keyword evidence="5 7" id="KW-0472">Membrane</keyword>
<gene>
    <name evidence="9" type="ORF">PDIGIT_LOCUS10921</name>
</gene>
<feature type="transmembrane region" description="Helical" evidence="7">
    <location>
        <begin position="467"/>
        <end position="490"/>
    </location>
</feature>
<keyword evidence="3 7" id="KW-0812">Transmembrane</keyword>
<name>A0A9W4XU76_9PLEO</name>
<proteinExistence type="predicted"/>
<feature type="region of interest" description="Disordered" evidence="6">
    <location>
        <begin position="240"/>
        <end position="271"/>
    </location>
</feature>
<evidence type="ECO:0000313" key="9">
    <source>
        <dbReference type="EMBL" id="CAI6337806.1"/>
    </source>
</evidence>
<evidence type="ECO:0000256" key="6">
    <source>
        <dbReference type="SAM" id="MobiDB-lite"/>
    </source>
</evidence>
<dbReference type="InterPro" id="IPR020846">
    <property type="entry name" value="MFS_dom"/>
</dbReference>
<keyword evidence="4 7" id="KW-1133">Transmembrane helix</keyword>
<feature type="compositionally biased region" description="Polar residues" evidence="6">
    <location>
        <begin position="518"/>
        <end position="535"/>
    </location>
</feature>
<feature type="compositionally biased region" description="Gly residues" evidence="6">
    <location>
        <begin position="627"/>
        <end position="641"/>
    </location>
</feature>
<feature type="compositionally biased region" description="Polar residues" evidence="6">
    <location>
        <begin position="573"/>
        <end position="582"/>
    </location>
</feature>
<evidence type="ECO:0000259" key="8">
    <source>
        <dbReference type="PROSITE" id="PS50850"/>
    </source>
</evidence>
<dbReference type="GO" id="GO:0022857">
    <property type="term" value="F:transmembrane transporter activity"/>
    <property type="evidence" value="ECO:0007669"/>
    <property type="project" value="InterPro"/>
</dbReference>
<feature type="transmembrane region" description="Helical" evidence="7">
    <location>
        <begin position="399"/>
        <end position="416"/>
    </location>
</feature>
<accession>A0A9W4XU76</accession>
<dbReference type="Pfam" id="PF07690">
    <property type="entry name" value="MFS_1"/>
    <property type="match status" value="2"/>
</dbReference>
<feature type="region of interest" description="Disordered" evidence="6">
    <location>
        <begin position="498"/>
        <end position="553"/>
    </location>
</feature>
<dbReference type="AlphaFoldDB" id="A0A9W4XU76"/>
<dbReference type="Gene3D" id="1.20.1250.20">
    <property type="entry name" value="MFS general substrate transporter like domains"/>
    <property type="match status" value="1"/>
</dbReference>
<feature type="transmembrane region" description="Helical" evidence="7">
    <location>
        <begin position="187"/>
        <end position="204"/>
    </location>
</feature>
<evidence type="ECO:0000256" key="1">
    <source>
        <dbReference type="ARBA" id="ARBA00004141"/>
    </source>
</evidence>
<dbReference type="InterPro" id="IPR036259">
    <property type="entry name" value="MFS_trans_sf"/>
</dbReference>
<evidence type="ECO:0000256" key="3">
    <source>
        <dbReference type="ARBA" id="ARBA00022692"/>
    </source>
</evidence>
<evidence type="ECO:0000313" key="10">
    <source>
        <dbReference type="Proteomes" id="UP001152607"/>
    </source>
</evidence>
<dbReference type="InterPro" id="IPR011701">
    <property type="entry name" value="MFS"/>
</dbReference>
<protein>
    <recommendedName>
        <fullName evidence="8">Major facilitator superfamily (MFS) profile domain-containing protein</fullName>
    </recommendedName>
</protein>
<dbReference type="CDD" id="cd17330">
    <property type="entry name" value="MFS_SLC46_TetA_like"/>
    <property type="match status" value="1"/>
</dbReference>
<reference evidence="9" key="1">
    <citation type="submission" date="2023-01" db="EMBL/GenBank/DDBJ databases">
        <authorList>
            <person name="Van Ghelder C."/>
            <person name="Rancurel C."/>
        </authorList>
    </citation>
    <scope>NUCLEOTIDE SEQUENCE</scope>
    <source>
        <strain evidence="9">CNCM I-4278</strain>
    </source>
</reference>
<dbReference type="GO" id="GO:0016020">
    <property type="term" value="C:membrane"/>
    <property type="evidence" value="ECO:0007669"/>
    <property type="project" value="UniProtKB-SubCell"/>
</dbReference>
<dbReference type="OrthoDB" id="10262656at2759"/>
<feature type="transmembrane region" description="Helical" evidence="7">
    <location>
        <begin position="80"/>
        <end position="98"/>
    </location>
</feature>
<evidence type="ECO:0000256" key="2">
    <source>
        <dbReference type="ARBA" id="ARBA00022448"/>
    </source>
</evidence>
<dbReference type="PANTHER" id="PTHR23504">
    <property type="entry name" value="MAJOR FACILITATOR SUPERFAMILY DOMAIN-CONTAINING PROTEIN 10"/>
    <property type="match status" value="1"/>
</dbReference>
<sequence length="641" mass="69555">MTERRLPVKQLVILSICRFAEPLSLTSVFPYIPEMMESFGVPENDIASWAGWTSAIFSLCQAVTGIPWGAASDRFGRKPIILVGLFNTMCTMLLWGFSTSLPMAITARALQGLGNGNVGILRTTVAELCPWKELQPRAFSIMPLVFTIGSIFGPTLGGALSNPLRVDPRAPKGDKFLERFPYCPPNIVAATIFAVGIITGWLFLKESMESKKNDRDLGLIVGEKITGCYRTIFNRPTHEKKTLPEEEPLLGQPKLADDEENDLTNSKSTAVEEAPPMRDVLSFQTTLNLAVYALLAMYSIAYDQLLPVYMHHPVQSISSPAVSLPLKFTGGFGIDSRRIGAIFTIYSIICMLFQFLLFPPMTRKLGVLRCLRISFLIYPAVYFVTPFVSLLPTARTREIGIIFVLIFRGLAGTFAFPTSTIMITNSAPSLQVLGTINGLATSVSAVGRAAGPAIGGNLFSYGVKKGYIILPFWSLSAFALAAWIPTLWLVEGDGFGDDPDDSSSSSSISESENETSAHDSTPTASTPHAPKQTQNTDHDQLPESSYGEPTHLHRTTTNEAAIVSDYDDDEASELSQLDGNSSPRHRRHSLSNSNPQHRRSRNSRARSSVPIGMGLGFRRLSSNLGSTGVGGGGTGAWGSAA</sequence>
<feature type="transmembrane region" description="Helical" evidence="7">
    <location>
        <begin position="339"/>
        <end position="358"/>
    </location>
</feature>
<dbReference type="EMBL" id="CAOQHR010000007">
    <property type="protein sequence ID" value="CAI6337806.1"/>
    <property type="molecule type" value="Genomic_DNA"/>
</dbReference>
<feature type="region of interest" description="Disordered" evidence="6">
    <location>
        <begin position="569"/>
        <end position="613"/>
    </location>
</feature>
<dbReference type="Proteomes" id="UP001152607">
    <property type="component" value="Unassembled WGS sequence"/>
</dbReference>
<dbReference type="PANTHER" id="PTHR23504:SF8">
    <property type="entry name" value="TRANSPORTER, PUTATIVE (AFU_ORTHOLOGUE AFUA_1G03730)-RELATED"/>
    <property type="match status" value="1"/>
</dbReference>
<dbReference type="SUPFAM" id="SSF103473">
    <property type="entry name" value="MFS general substrate transporter"/>
    <property type="match status" value="1"/>
</dbReference>
<keyword evidence="2" id="KW-0813">Transport</keyword>